<evidence type="ECO:0000259" key="1">
    <source>
        <dbReference type="Pfam" id="PF25921"/>
    </source>
</evidence>
<organism evidence="2 3">
    <name type="scientific">Haloterrigena turkmenica (strain ATCC 51198 / DSM 5511 / JCM 9101 / NCIMB 13204 / VKM B-1734 / 4k)</name>
    <name type="common">Halococcus turkmenicus</name>
    <dbReference type="NCBI Taxonomy" id="543526"/>
    <lineage>
        <taxon>Archaea</taxon>
        <taxon>Methanobacteriati</taxon>
        <taxon>Methanobacteriota</taxon>
        <taxon>Stenosarchaea group</taxon>
        <taxon>Halobacteria</taxon>
        <taxon>Halobacteriales</taxon>
        <taxon>Natrialbaceae</taxon>
        <taxon>Haloterrigena</taxon>
    </lineage>
</organism>
<feature type="domain" description="DUF7967" evidence="1">
    <location>
        <begin position="5"/>
        <end position="90"/>
    </location>
</feature>
<dbReference type="HOGENOM" id="CLU_153002_0_0_2"/>
<protein>
    <recommendedName>
        <fullName evidence="1">DUF7967 domain-containing protein</fullName>
    </recommendedName>
</protein>
<dbReference type="Pfam" id="PF25921">
    <property type="entry name" value="DUF7967"/>
    <property type="match status" value="1"/>
</dbReference>
<evidence type="ECO:0000313" key="3">
    <source>
        <dbReference type="Proteomes" id="UP000001903"/>
    </source>
</evidence>
<keyword evidence="3" id="KW-1185">Reference proteome</keyword>
<reference evidence="2 3" key="1">
    <citation type="journal article" date="2010" name="Stand. Genomic Sci.">
        <title>Complete genome sequence of Haloterrigena turkmenica type strain (4k).</title>
        <authorList>
            <person name="Saunders E."/>
            <person name="Tindall B.J."/>
            <person name="Fahnrich R."/>
            <person name="Lapidus A."/>
            <person name="Copeland A."/>
            <person name="Del Rio T.G."/>
            <person name="Lucas S."/>
            <person name="Chen F."/>
            <person name="Tice H."/>
            <person name="Cheng J.F."/>
            <person name="Han C."/>
            <person name="Detter J.C."/>
            <person name="Bruce D."/>
            <person name="Goodwin L."/>
            <person name="Chain P."/>
            <person name="Pitluck S."/>
            <person name="Pati A."/>
            <person name="Ivanova N."/>
            <person name="Mavromatis K."/>
            <person name="Chen A."/>
            <person name="Palaniappan K."/>
            <person name="Land M."/>
            <person name="Hauser L."/>
            <person name="Chang Y.J."/>
            <person name="Jeffries C.D."/>
            <person name="Brettin T."/>
            <person name="Rohde M."/>
            <person name="Goker M."/>
            <person name="Bristow J."/>
            <person name="Eisen J.A."/>
            <person name="Markowitz V."/>
            <person name="Hugenholtz P."/>
            <person name="Klenk H.P."/>
            <person name="Kyrpides N.C."/>
        </authorList>
    </citation>
    <scope>NUCLEOTIDE SEQUENCE [LARGE SCALE GENOMIC DNA]</scope>
    <source>
        <strain evidence="3">ATCC 51198 / DSM 5511 / JCM 9101 / NCIMB 13204 / VKM B-1734 / 4k</strain>
    </source>
</reference>
<geneLocation type="plasmid" evidence="2 3">
    <name>pHTUR01</name>
</geneLocation>
<dbReference type="EMBL" id="CP001861">
    <property type="protein sequence ID" value="ADB63127.1"/>
    <property type="molecule type" value="Genomic_DNA"/>
</dbReference>
<dbReference type="GeneID" id="8744938"/>
<dbReference type="AlphaFoldDB" id="D2S180"/>
<name>D2S180_HALTV</name>
<sequence length="90" mass="10228">MPSESDDVRVWLVERDYNNRDLIVPTYATPDGTRAFRRELAARAIDLDSVTATEDVSLDDLSSVADPDERERYAAEATRMVEEHDPDETI</sequence>
<dbReference type="Proteomes" id="UP000001903">
    <property type="component" value="Plasmid pHTUR01"/>
</dbReference>
<proteinExistence type="predicted"/>
<dbReference type="InterPro" id="IPR058273">
    <property type="entry name" value="DUF7967"/>
</dbReference>
<evidence type="ECO:0000313" key="2">
    <source>
        <dbReference type="EMBL" id="ADB63127.1"/>
    </source>
</evidence>
<gene>
    <name evidence="2" type="ordered locus">Htur_4310</name>
</gene>
<dbReference type="OrthoDB" id="197006at2157"/>
<dbReference type="RefSeq" id="WP_012945371.1">
    <property type="nucleotide sequence ID" value="NC_013744.1"/>
</dbReference>
<keyword evidence="2" id="KW-0614">Plasmid</keyword>
<accession>D2S180</accession>
<dbReference type="KEGG" id="htu:Htur_4310"/>